<evidence type="ECO:0000256" key="7">
    <source>
        <dbReference type="ARBA" id="ARBA00022692"/>
    </source>
</evidence>
<evidence type="ECO:0000256" key="11">
    <source>
        <dbReference type="ARBA" id="ARBA00023136"/>
    </source>
</evidence>
<dbReference type="Gene3D" id="3.90.550.50">
    <property type="match status" value="2"/>
</dbReference>
<dbReference type="PANTHER" id="PTHR11214">
    <property type="entry name" value="BETA-1,3-N-ACETYLGLUCOSAMINYLTRANSFERASE"/>
    <property type="match status" value="1"/>
</dbReference>
<dbReference type="GO" id="GO:0016758">
    <property type="term" value="F:hexosyltransferase activity"/>
    <property type="evidence" value="ECO:0007669"/>
    <property type="project" value="InterPro"/>
</dbReference>
<comment type="subcellular location">
    <subcellularLocation>
        <location evidence="2">Golgi apparatus membrane</location>
        <topology evidence="2">Single-pass type II membrane protein</topology>
    </subcellularLocation>
</comment>
<evidence type="ECO:0000256" key="2">
    <source>
        <dbReference type="ARBA" id="ARBA00004323"/>
    </source>
</evidence>
<sequence length="694" mass="76437">MKQATSSRFPATSFCSLCLRLLPLGLVAMALSSLVVLSVSGCLSAPRSRPVVDDTNNDGGLGAETTAAREPEFRLLVGVLTTPSRYERRGILRLAYALQPAPAAQVDVRFVLCAVTDAADAVLVAAEAARHGDILVLDGCSTENMNDGKTHAYLSSVPRLFASSPYDYVMKADDDTYLRVAALADELRGKPREDVYLGRGYAVGDDPMPFMHGMGYVVSWDVARWVSANEDIVRRGDTRGHEDRLVGKWLNAGGRGRNRYNLKPRMYDINWDMDEFRPNTIAVHRLKNNRRWAAVFRHFNVTTLMAPNVLSQRYGAVPKAVSSGATHRPASVKDGIEVLQAYSKEVNRRLLELTNYYSSFCIAPTNHVVSRLHAAAMAMKAPASSNSYLLLAPLALLLLAAVVFLLPSLNSARVGSDGGLGVLCARRSAGAEGYTVAAPAAPATAKEEEEEKPELSLLVGVLTMPKRYERRDIVRLAYALQPAAARARVDVRFVFCRVADPVDAQLVALEAARHGDVVVLGGCEENMNHGKTHAYLSSVPRLFASSPYDYVMKTDDDTYLRVAALADELRGKPRDDVYLGYGYAMGGQPMPFMHGMGYVVSWDVARWVSTAEEILARNDTEGPEDLMVGKWLNLAGRGRNRYDLKPRMYDLNWDMDNFRPDTVAVHMLKDNRRWAAAFSYFNVTAGINLHHLSP</sequence>
<evidence type="ECO:0000256" key="9">
    <source>
        <dbReference type="ARBA" id="ARBA00022989"/>
    </source>
</evidence>
<keyword evidence="8" id="KW-0735">Signal-anchor</keyword>
<evidence type="ECO:0000256" key="12">
    <source>
        <dbReference type="ARBA" id="ARBA00023211"/>
    </source>
</evidence>
<dbReference type="InterPro" id="IPR002659">
    <property type="entry name" value="Glyco_trans_31"/>
</dbReference>
<dbReference type="Pfam" id="PF01762">
    <property type="entry name" value="Galactosyl_T"/>
    <property type="match status" value="2"/>
</dbReference>
<dbReference type="UniPathway" id="UPA00378"/>
<dbReference type="GO" id="GO:0000139">
    <property type="term" value="C:Golgi membrane"/>
    <property type="evidence" value="ECO:0007669"/>
    <property type="project" value="UniProtKB-SubCell"/>
</dbReference>
<proteinExistence type="inferred from homology"/>
<keyword evidence="11 13" id="KW-0472">Membrane</keyword>
<evidence type="ECO:0000256" key="13">
    <source>
        <dbReference type="SAM" id="Phobius"/>
    </source>
</evidence>
<keyword evidence="6" id="KW-0808">Transferase</keyword>
<dbReference type="HOGENOM" id="CLU_006766_1_0_1"/>
<comment type="cofactor">
    <cofactor evidence="1">
        <name>Mn(2+)</name>
        <dbReference type="ChEBI" id="CHEBI:29035"/>
    </cofactor>
</comment>
<evidence type="ECO:0000256" key="10">
    <source>
        <dbReference type="ARBA" id="ARBA00023034"/>
    </source>
</evidence>
<evidence type="ECO:0000256" key="8">
    <source>
        <dbReference type="ARBA" id="ARBA00022968"/>
    </source>
</evidence>
<comment type="similarity">
    <text evidence="4">Belongs to the glycosyltransferase 31 family.</text>
</comment>
<keyword evidence="15" id="KW-1185">Reference proteome</keyword>
<dbReference type="eggNOG" id="KOG2287">
    <property type="taxonomic scope" value="Eukaryota"/>
</dbReference>
<dbReference type="FunFam" id="3.90.550.50:FF:000052">
    <property type="entry name" value="Hexosyltransferase"/>
    <property type="match status" value="1"/>
</dbReference>
<keyword evidence="5" id="KW-0328">Glycosyltransferase</keyword>
<dbReference type="Gramene" id="OMERI09G08820.1">
    <property type="protein sequence ID" value="OMERI09G08820.1"/>
    <property type="gene ID" value="OMERI09G08820"/>
</dbReference>
<keyword evidence="9 13" id="KW-1133">Transmembrane helix</keyword>
<dbReference type="STRING" id="40149.A0A0E0ESH8"/>
<evidence type="ECO:0000256" key="3">
    <source>
        <dbReference type="ARBA" id="ARBA00004922"/>
    </source>
</evidence>
<reference evidence="14" key="2">
    <citation type="submission" date="2018-05" db="EMBL/GenBank/DDBJ databases">
        <title>OmerRS3 (Oryza meridionalis Reference Sequence Version 3).</title>
        <authorList>
            <person name="Zhang J."/>
            <person name="Kudrna D."/>
            <person name="Lee S."/>
            <person name="Talag J."/>
            <person name="Welchert J."/>
            <person name="Wing R.A."/>
        </authorList>
    </citation>
    <scope>NUCLEOTIDE SEQUENCE [LARGE SCALE GENOMIC DNA]</scope>
    <source>
        <strain evidence="14">cv. OR44</strain>
    </source>
</reference>
<comment type="pathway">
    <text evidence="3">Protein modification; protein glycosylation.</text>
</comment>
<evidence type="ECO:0000313" key="15">
    <source>
        <dbReference type="Proteomes" id="UP000008021"/>
    </source>
</evidence>
<name>A0A0E0ESH8_9ORYZ</name>
<dbReference type="PANTHER" id="PTHR11214:SF244">
    <property type="entry name" value="HEXOSYLTRANSFERASE"/>
    <property type="match status" value="1"/>
</dbReference>
<dbReference type="AlphaFoldDB" id="A0A0E0ESH8"/>
<evidence type="ECO:0000313" key="14">
    <source>
        <dbReference type="EnsemblPlants" id="OMERI09G08820.1"/>
    </source>
</evidence>
<dbReference type="EnsemblPlants" id="OMERI09G08820.1">
    <property type="protein sequence ID" value="OMERI09G08820.1"/>
    <property type="gene ID" value="OMERI09G08820"/>
</dbReference>
<reference evidence="14" key="1">
    <citation type="submission" date="2015-04" db="UniProtKB">
        <authorList>
            <consortium name="EnsemblPlants"/>
        </authorList>
    </citation>
    <scope>IDENTIFICATION</scope>
</reference>
<dbReference type="Proteomes" id="UP000008021">
    <property type="component" value="Chromosome 9"/>
</dbReference>
<accession>A0A0E0ESH8</accession>
<keyword evidence="7 13" id="KW-0812">Transmembrane</keyword>
<evidence type="ECO:0000256" key="4">
    <source>
        <dbReference type="ARBA" id="ARBA00008661"/>
    </source>
</evidence>
<organism evidence="14">
    <name type="scientific">Oryza meridionalis</name>
    <dbReference type="NCBI Taxonomy" id="40149"/>
    <lineage>
        <taxon>Eukaryota</taxon>
        <taxon>Viridiplantae</taxon>
        <taxon>Streptophyta</taxon>
        <taxon>Embryophyta</taxon>
        <taxon>Tracheophyta</taxon>
        <taxon>Spermatophyta</taxon>
        <taxon>Magnoliopsida</taxon>
        <taxon>Liliopsida</taxon>
        <taxon>Poales</taxon>
        <taxon>Poaceae</taxon>
        <taxon>BOP clade</taxon>
        <taxon>Oryzoideae</taxon>
        <taxon>Oryzeae</taxon>
        <taxon>Oryzinae</taxon>
        <taxon>Oryza</taxon>
    </lineage>
</organism>
<feature type="transmembrane region" description="Helical" evidence="13">
    <location>
        <begin position="388"/>
        <end position="406"/>
    </location>
</feature>
<keyword evidence="10" id="KW-0333">Golgi apparatus</keyword>
<dbReference type="FunFam" id="3.90.550.50:FF:000037">
    <property type="entry name" value="Hexosyltransferase"/>
    <property type="match status" value="1"/>
</dbReference>
<evidence type="ECO:0000256" key="5">
    <source>
        <dbReference type="ARBA" id="ARBA00022676"/>
    </source>
</evidence>
<evidence type="ECO:0000256" key="1">
    <source>
        <dbReference type="ARBA" id="ARBA00001936"/>
    </source>
</evidence>
<evidence type="ECO:0000256" key="6">
    <source>
        <dbReference type="ARBA" id="ARBA00022679"/>
    </source>
</evidence>
<protein>
    <submittedName>
        <fullName evidence="14">Uncharacterized protein</fullName>
    </submittedName>
</protein>
<keyword evidence="12" id="KW-0464">Manganese</keyword>